<feature type="region of interest" description="Disordered" evidence="6">
    <location>
        <begin position="1"/>
        <end position="21"/>
    </location>
</feature>
<dbReference type="RefSeq" id="WP_326569238.1">
    <property type="nucleotide sequence ID" value="NZ_CP142149.1"/>
</dbReference>
<evidence type="ECO:0000256" key="2">
    <source>
        <dbReference type="ARBA" id="ARBA00022475"/>
    </source>
</evidence>
<protein>
    <submittedName>
        <fullName evidence="9">DUF202 domain-containing protein</fullName>
    </submittedName>
</protein>
<keyword evidence="2" id="KW-1003">Cell membrane</keyword>
<gene>
    <name evidence="9" type="ORF">VSH64_47160</name>
</gene>
<accession>A0ABZ1I7I2</accession>
<evidence type="ECO:0000256" key="1">
    <source>
        <dbReference type="ARBA" id="ARBA00004651"/>
    </source>
</evidence>
<sequence>MSEEQTEPPGIGPHSGGSEPDYRFTLANERTFLAWLRTSLGLIAGGVAVHQLVPTPVVMSTVLTGLCVVLAAVLAAGAYPRWRRVQIAMRAGQPLPRSALVIVLTVGVFLLMAAAVVLVIVT</sequence>
<reference evidence="9 10" key="1">
    <citation type="journal article" date="2015" name="Int. J. Syst. Evol. Microbiol.">
        <title>Amycolatopsis rhabdoformis sp. nov., an actinomycete isolated from a tropical forest soil.</title>
        <authorList>
            <person name="Souza W.R."/>
            <person name="Silva R.E."/>
            <person name="Goodfellow M."/>
            <person name="Busarakam K."/>
            <person name="Figueiro F.S."/>
            <person name="Ferreira D."/>
            <person name="Rodrigues-Filho E."/>
            <person name="Moraes L.A.B."/>
            <person name="Zucchi T.D."/>
        </authorList>
    </citation>
    <scope>NUCLEOTIDE SEQUENCE [LARGE SCALE GENOMIC DNA]</scope>
    <source>
        <strain evidence="9 10">NCIMB 14900</strain>
    </source>
</reference>
<dbReference type="Pfam" id="PF02656">
    <property type="entry name" value="DUF202"/>
    <property type="match status" value="1"/>
</dbReference>
<keyword evidence="5 7" id="KW-0472">Membrane</keyword>
<evidence type="ECO:0000256" key="5">
    <source>
        <dbReference type="ARBA" id="ARBA00023136"/>
    </source>
</evidence>
<dbReference type="Proteomes" id="UP001330812">
    <property type="component" value="Chromosome"/>
</dbReference>
<feature type="domain" description="DUF202" evidence="8">
    <location>
        <begin position="23"/>
        <end position="86"/>
    </location>
</feature>
<dbReference type="EMBL" id="CP142149">
    <property type="protein sequence ID" value="WSE30290.1"/>
    <property type="molecule type" value="Genomic_DNA"/>
</dbReference>
<name>A0ABZ1I7I2_9PSEU</name>
<dbReference type="PANTHER" id="PTHR34187:SF2">
    <property type="entry name" value="DUF202 DOMAIN-CONTAINING PROTEIN"/>
    <property type="match status" value="1"/>
</dbReference>
<dbReference type="PANTHER" id="PTHR34187">
    <property type="entry name" value="FGR18P"/>
    <property type="match status" value="1"/>
</dbReference>
<evidence type="ECO:0000256" key="7">
    <source>
        <dbReference type="SAM" id="Phobius"/>
    </source>
</evidence>
<evidence type="ECO:0000256" key="3">
    <source>
        <dbReference type="ARBA" id="ARBA00022692"/>
    </source>
</evidence>
<dbReference type="InterPro" id="IPR052053">
    <property type="entry name" value="IM_YidH-like"/>
</dbReference>
<proteinExistence type="predicted"/>
<organism evidence="9 10">
    <name type="scientific">Amycolatopsis rhabdoformis</name>
    <dbReference type="NCBI Taxonomy" id="1448059"/>
    <lineage>
        <taxon>Bacteria</taxon>
        <taxon>Bacillati</taxon>
        <taxon>Actinomycetota</taxon>
        <taxon>Actinomycetes</taxon>
        <taxon>Pseudonocardiales</taxon>
        <taxon>Pseudonocardiaceae</taxon>
        <taxon>Amycolatopsis</taxon>
    </lineage>
</organism>
<feature type="transmembrane region" description="Helical" evidence="7">
    <location>
        <begin position="99"/>
        <end position="121"/>
    </location>
</feature>
<dbReference type="InterPro" id="IPR003807">
    <property type="entry name" value="DUF202"/>
</dbReference>
<comment type="subcellular location">
    <subcellularLocation>
        <location evidence="1">Cell membrane</location>
        <topology evidence="1">Multi-pass membrane protein</topology>
    </subcellularLocation>
</comment>
<evidence type="ECO:0000256" key="4">
    <source>
        <dbReference type="ARBA" id="ARBA00022989"/>
    </source>
</evidence>
<evidence type="ECO:0000313" key="10">
    <source>
        <dbReference type="Proteomes" id="UP001330812"/>
    </source>
</evidence>
<keyword evidence="4 7" id="KW-1133">Transmembrane helix</keyword>
<keyword evidence="3 7" id="KW-0812">Transmembrane</keyword>
<feature type="transmembrane region" description="Helical" evidence="7">
    <location>
        <begin position="32"/>
        <end position="53"/>
    </location>
</feature>
<evidence type="ECO:0000313" key="9">
    <source>
        <dbReference type="EMBL" id="WSE30290.1"/>
    </source>
</evidence>
<keyword evidence="10" id="KW-1185">Reference proteome</keyword>
<feature type="transmembrane region" description="Helical" evidence="7">
    <location>
        <begin position="59"/>
        <end position="79"/>
    </location>
</feature>
<evidence type="ECO:0000259" key="8">
    <source>
        <dbReference type="Pfam" id="PF02656"/>
    </source>
</evidence>
<evidence type="ECO:0000256" key="6">
    <source>
        <dbReference type="SAM" id="MobiDB-lite"/>
    </source>
</evidence>